<gene>
    <name evidence="2" type="ORF">KC729_18270</name>
</gene>
<accession>A0A956M2H7</accession>
<keyword evidence="1" id="KW-0732">Signal</keyword>
<name>A0A956M2H7_UNCEI</name>
<reference evidence="2" key="1">
    <citation type="submission" date="2020-04" db="EMBL/GenBank/DDBJ databases">
        <authorList>
            <person name="Zhang T."/>
        </authorList>
    </citation>
    <scope>NUCLEOTIDE SEQUENCE</scope>
    <source>
        <strain evidence="2">HKST-UBA01</strain>
    </source>
</reference>
<reference evidence="2" key="2">
    <citation type="journal article" date="2021" name="Microbiome">
        <title>Successional dynamics and alternative stable states in a saline activated sludge microbial community over 9 years.</title>
        <authorList>
            <person name="Wang Y."/>
            <person name="Ye J."/>
            <person name="Ju F."/>
            <person name="Liu L."/>
            <person name="Boyd J.A."/>
            <person name="Deng Y."/>
            <person name="Parks D.H."/>
            <person name="Jiang X."/>
            <person name="Yin X."/>
            <person name="Woodcroft B.J."/>
            <person name="Tyson G.W."/>
            <person name="Hugenholtz P."/>
            <person name="Polz M.F."/>
            <person name="Zhang T."/>
        </authorList>
    </citation>
    <scope>NUCLEOTIDE SEQUENCE</scope>
    <source>
        <strain evidence="2">HKST-UBA01</strain>
    </source>
</reference>
<evidence type="ECO:0000313" key="2">
    <source>
        <dbReference type="EMBL" id="MCA9729633.1"/>
    </source>
</evidence>
<organism evidence="2 3">
    <name type="scientific">Eiseniibacteriota bacterium</name>
    <dbReference type="NCBI Taxonomy" id="2212470"/>
    <lineage>
        <taxon>Bacteria</taxon>
        <taxon>Candidatus Eiseniibacteriota</taxon>
    </lineage>
</organism>
<dbReference type="AlphaFoldDB" id="A0A956M2H7"/>
<protein>
    <submittedName>
        <fullName evidence="2">Uncharacterized protein</fullName>
    </submittedName>
</protein>
<feature type="non-terminal residue" evidence="2">
    <location>
        <position position="78"/>
    </location>
</feature>
<dbReference type="EMBL" id="JAGQHR010000777">
    <property type="protein sequence ID" value="MCA9729633.1"/>
    <property type="molecule type" value="Genomic_DNA"/>
</dbReference>
<evidence type="ECO:0000313" key="3">
    <source>
        <dbReference type="Proteomes" id="UP000697710"/>
    </source>
</evidence>
<feature type="signal peptide" evidence="1">
    <location>
        <begin position="1"/>
        <end position="30"/>
    </location>
</feature>
<evidence type="ECO:0000256" key="1">
    <source>
        <dbReference type="SAM" id="SignalP"/>
    </source>
</evidence>
<sequence>MRITQISRKTTLGFGSRPLLTLLCLTATVAFTPGCGSDNGTVSPPAGPPPYQPTIPVNFPDFREPEDNPTTVEGVALG</sequence>
<proteinExistence type="predicted"/>
<feature type="chain" id="PRO_5037476935" evidence="1">
    <location>
        <begin position="31"/>
        <end position="78"/>
    </location>
</feature>
<dbReference type="Proteomes" id="UP000697710">
    <property type="component" value="Unassembled WGS sequence"/>
</dbReference>
<comment type="caution">
    <text evidence="2">The sequence shown here is derived from an EMBL/GenBank/DDBJ whole genome shotgun (WGS) entry which is preliminary data.</text>
</comment>